<comment type="catalytic activity">
    <reaction evidence="11">
        <text>L-seryl-[protein] + ATP = O-phospho-L-seryl-[protein] + ADP + H(+)</text>
        <dbReference type="Rhea" id="RHEA:17989"/>
        <dbReference type="Rhea" id="RHEA-COMP:9863"/>
        <dbReference type="Rhea" id="RHEA-COMP:11604"/>
        <dbReference type="ChEBI" id="CHEBI:15378"/>
        <dbReference type="ChEBI" id="CHEBI:29999"/>
        <dbReference type="ChEBI" id="CHEBI:30616"/>
        <dbReference type="ChEBI" id="CHEBI:83421"/>
        <dbReference type="ChEBI" id="CHEBI:456216"/>
        <dbReference type="EC" id="2.7.11.1"/>
    </reaction>
</comment>
<feature type="binding site" evidence="14">
    <location>
        <position position="33"/>
    </location>
    <ligand>
        <name>ATP</name>
        <dbReference type="ChEBI" id="CHEBI:30616"/>
    </ligand>
</feature>
<dbReference type="FunFam" id="1.10.510.10:FF:000292">
    <property type="entry name" value="Serine/threonine-protein kinase 36"/>
    <property type="match status" value="1"/>
</dbReference>
<dbReference type="FunFam" id="3.30.200.20:FF:000042">
    <property type="entry name" value="Aurora kinase A"/>
    <property type="match status" value="1"/>
</dbReference>
<keyword evidence="7" id="KW-0418">Kinase</keyword>
<evidence type="ECO:0000256" key="4">
    <source>
        <dbReference type="ARBA" id="ARBA00022527"/>
    </source>
</evidence>
<dbReference type="EC" id="2.7.11.1" evidence="2"/>
<evidence type="ECO:0000256" key="1">
    <source>
        <dbReference type="ARBA" id="ARBA00004245"/>
    </source>
</evidence>
<comment type="subcellular location">
    <subcellularLocation>
        <location evidence="1">Cytoplasm</location>
        <location evidence="1">Cytoskeleton</location>
    </subcellularLocation>
</comment>
<dbReference type="GO" id="GO:0005856">
    <property type="term" value="C:cytoskeleton"/>
    <property type="evidence" value="ECO:0007669"/>
    <property type="project" value="UniProtKB-SubCell"/>
</dbReference>
<dbReference type="PROSITE" id="PS00107">
    <property type="entry name" value="PROTEIN_KINASE_ATP"/>
    <property type="match status" value="1"/>
</dbReference>
<evidence type="ECO:0000256" key="10">
    <source>
        <dbReference type="ARBA" id="ARBA00047899"/>
    </source>
</evidence>
<dbReference type="SUPFAM" id="SSF48371">
    <property type="entry name" value="ARM repeat"/>
    <property type="match status" value="1"/>
</dbReference>
<keyword evidence="3" id="KW-0963">Cytoplasm</keyword>
<dbReference type="Proteomes" id="UP000794436">
    <property type="component" value="Unassembled WGS sequence"/>
</dbReference>
<dbReference type="SMART" id="SM00220">
    <property type="entry name" value="S_TKc"/>
    <property type="match status" value="1"/>
</dbReference>
<dbReference type="CDD" id="cd14002">
    <property type="entry name" value="STKc_STK36"/>
    <property type="match status" value="1"/>
</dbReference>
<dbReference type="SMART" id="SM00185">
    <property type="entry name" value="ARM"/>
    <property type="match status" value="2"/>
</dbReference>
<dbReference type="GO" id="GO:0004674">
    <property type="term" value="F:protein serine/threonine kinase activity"/>
    <property type="evidence" value="ECO:0007669"/>
    <property type="project" value="UniProtKB-KW"/>
</dbReference>
<protein>
    <recommendedName>
        <fullName evidence="2">non-specific serine/threonine protein kinase</fullName>
        <ecNumber evidence="2">2.7.11.1</ecNumber>
    </recommendedName>
    <alternativeName>
        <fullName evidence="12">Fused homolog</fullName>
    </alternativeName>
</protein>
<dbReference type="InterPro" id="IPR017441">
    <property type="entry name" value="Protein_kinase_ATP_BS"/>
</dbReference>
<dbReference type="PROSITE" id="PS00108">
    <property type="entry name" value="PROTEIN_KINASE_ST"/>
    <property type="match status" value="1"/>
</dbReference>
<dbReference type="PANTHER" id="PTHR22983:SF6">
    <property type="entry name" value="SERINE_THREONINE-PROTEIN KINASE 36"/>
    <property type="match status" value="1"/>
</dbReference>
<evidence type="ECO:0000256" key="2">
    <source>
        <dbReference type="ARBA" id="ARBA00012513"/>
    </source>
</evidence>
<dbReference type="OrthoDB" id="266718at2759"/>
<dbReference type="InterPro" id="IPR016024">
    <property type="entry name" value="ARM-type_fold"/>
</dbReference>
<evidence type="ECO:0000256" key="12">
    <source>
        <dbReference type="ARBA" id="ARBA00075375"/>
    </source>
</evidence>
<dbReference type="InterPro" id="IPR008271">
    <property type="entry name" value="Ser/Thr_kinase_AS"/>
</dbReference>
<comment type="catalytic activity">
    <reaction evidence="10">
        <text>L-threonyl-[protein] + ATP = O-phospho-L-threonyl-[protein] + ADP + H(+)</text>
        <dbReference type="Rhea" id="RHEA:46608"/>
        <dbReference type="Rhea" id="RHEA-COMP:11060"/>
        <dbReference type="Rhea" id="RHEA-COMP:11605"/>
        <dbReference type="ChEBI" id="CHEBI:15378"/>
        <dbReference type="ChEBI" id="CHEBI:30013"/>
        <dbReference type="ChEBI" id="CHEBI:30616"/>
        <dbReference type="ChEBI" id="CHEBI:61977"/>
        <dbReference type="ChEBI" id="CHEBI:456216"/>
        <dbReference type="EC" id="2.7.11.1"/>
    </reaction>
</comment>
<evidence type="ECO:0000256" key="8">
    <source>
        <dbReference type="ARBA" id="ARBA00022840"/>
    </source>
</evidence>
<evidence type="ECO:0000256" key="7">
    <source>
        <dbReference type="ARBA" id="ARBA00022777"/>
    </source>
</evidence>
<dbReference type="Pfam" id="PF13646">
    <property type="entry name" value="HEAT_2"/>
    <property type="match status" value="1"/>
</dbReference>
<feature type="domain" description="Protein kinase" evidence="15">
    <location>
        <begin position="4"/>
        <end position="254"/>
    </location>
</feature>
<evidence type="ECO:0000256" key="9">
    <source>
        <dbReference type="ARBA" id="ARBA00023212"/>
    </source>
</evidence>
<dbReference type="Gene3D" id="1.25.10.10">
    <property type="entry name" value="Leucine-rich Repeat Variant"/>
    <property type="match status" value="2"/>
</dbReference>
<keyword evidence="17" id="KW-1185">Reference proteome</keyword>
<dbReference type="PANTHER" id="PTHR22983">
    <property type="entry name" value="PROTEIN KINASE RELATED"/>
    <property type="match status" value="1"/>
</dbReference>
<dbReference type="GO" id="GO:0005524">
    <property type="term" value="F:ATP binding"/>
    <property type="evidence" value="ECO:0007669"/>
    <property type="project" value="UniProtKB-UniRule"/>
</dbReference>
<evidence type="ECO:0000259" key="15">
    <source>
        <dbReference type="PROSITE" id="PS50011"/>
    </source>
</evidence>
<dbReference type="GO" id="GO:0005737">
    <property type="term" value="C:cytoplasm"/>
    <property type="evidence" value="ECO:0007669"/>
    <property type="project" value="TreeGrafter"/>
</dbReference>
<evidence type="ECO:0000256" key="3">
    <source>
        <dbReference type="ARBA" id="ARBA00022490"/>
    </source>
</evidence>
<accession>A0A8K1FFS4</accession>
<gene>
    <name evidence="16" type="ORF">Poli38472_003028</name>
</gene>
<dbReference type="EMBL" id="SPLM01000144">
    <property type="protein sequence ID" value="TMW57103.1"/>
    <property type="molecule type" value="Genomic_DNA"/>
</dbReference>
<dbReference type="InterPro" id="IPR000225">
    <property type="entry name" value="Armadillo"/>
</dbReference>
<feature type="repeat" description="ARM" evidence="13">
    <location>
        <begin position="803"/>
        <end position="836"/>
    </location>
</feature>
<evidence type="ECO:0000313" key="16">
    <source>
        <dbReference type="EMBL" id="TMW57103.1"/>
    </source>
</evidence>
<keyword evidence="9" id="KW-0206">Cytoskeleton</keyword>
<dbReference type="InterPro" id="IPR000719">
    <property type="entry name" value="Prot_kinase_dom"/>
</dbReference>
<dbReference type="InterPro" id="IPR011989">
    <property type="entry name" value="ARM-like"/>
</dbReference>
<keyword evidence="4" id="KW-0723">Serine/threonine-protein kinase</keyword>
<dbReference type="InterPro" id="IPR011009">
    <property type="entry name" value="Kinase-like_dom_sf"/>
</dbReference>
<sequence length="926" mass="104496">MENYHILERIGEGSFGKVYRGRRKYTGQIVALKFVSKRGKSPKDLDNLRQEINILRGLNHCNIIAMLDSFETEGEFCMVIEYAQGDLFQVLMDDHQLPEEEIRPIAIQLLQALHVLHTNRIIHRDMKPQNILIGSKQQIKLCDFGFARAITHDNSVLTSIKGTPLYMAPELVQEKPYNHTADLWSLGVILYELAVGKPPFYTDRIVSLIQMIVREPVQYPSTMSPDFKSFLSGLLNKDPSSRLTWPAILQHPFVQESKDELHDRLERESQFRQLPRFFRSENHQPVNQEVRLRPSVELLLNCGEWKICDPETGQQVVSKADAGESGAQMSSKAQEKRVATIISPPQHNNDLAMPNQAHVYHQHIQQLQTHMSVLSTFYSDIFESGFLNESTLSEKERAEGLSPADGELWDLLVYSEMSETCTNAVFRLIEHKTFLELQSDARSDKLQTLACYNIRAQGLVDAGVVLLLRVATKAMVSMSSKEHFNGVPPSSFKRFVSIFKSQPTWLVMRQLVERCGDDLLSPWGLFCFLKLMRMVREMQPGDQTKEAQMNENLVPVLVNLLRVEHIECLLQWPEVVGGGSSAVKALIHAIVKVLGIPFMHNLTDDVLVATQEILYDVRCVEMLLRVLQFVFATKKTGLETSVLELPMSFLSRLVTSSEHFGNQFVQADGMKIIKECGMLSSTGSPSLIIDTLLIVSQLARSSPDNYSAIRDADLLIEFRDLVQHKEAMVRAKALNCIGNLCRHSTLFYGHFVRYLNEMSPTSSVLDGVIRGLSDSDSYVRRFACFAIGNAAFHSDRLYKALRSSIPALIQNLHDEDEKTRSNAAGALGNLVRNSDELCSVLCGYHAATELFESAIHDASPATRRVMLFSLGNFCVYPECLHSILKVIPTFTSELERLHDDVVTDEVSKKNIRRILTKIDESAPSGL</sequence>
<evidence type="ECO:0000256" key="14">
    <source>
        <dbReference type="PROSITE-ProRule" id="PRU10141"/>
    </source>
</evidence>
<organism evidence="16 17">
    <name type="scientific">Pythium oligandrum</name>
    <name type="common">Mycoparasitic fungus</name>
    <dbReference type="NCBI Taxonomy" id="41045"/>
    <lineage>
        <taxon>Eukaryota</taxon>
        <taxon>Sar</taxon>
        <taxon>Stramenopiles</taxon>
        <taxon>Oomycota</taxon>
        <taxon>Peronosporomycetes</taxon>
        <taxon>Pythiales</taxon>
        <taxon>Pythiaceae</taxon>
        <taxon>Pythium</taxon>
    </lineage>
</organism>
<dbReference type="PROSITE" id="PS50011">
    <property type="entry name" value="PROTEIN_KINASE_DOM"/>
    <property type="match status" value="1"/>
</dbReference>
<evidence type="ECO:0000256" key="5">
    <source>
        <dbReference type="ARBA" id="ARBA00022679"/>
    </source>
</evidence>
<comment type="caution">
    <text evidence="16">The sequence shown here is derived from an EMBL/GenBank/DDBJ whole genome shotgun (WGS) entry which is preliminary data.</text>
</comment>
<evidence type="ECO:0000256" key="6">
    <source>
        <dbReference type="ARBA" id="ARBA00022741"/>
    </source>
</evidence>
<evidence type="ECO:0000313" key="17">
    <source>
        <dbReference type="Proteomes" id="UP000794436"/>
    </source>
</evidence>
<proteinExistence type="predicted"/>
<evidence type="ECO:0000256" key="13">
    <source>
        <dbReference type="PROSITE-ProRule" id="PRU00259"/>
    </source>
</evidence>
<evidence type="ECO:0000256" key="11">
    <source>
        <dbReference type="ARBA" id="ARBA00048679"/>
    </source>
</evidence>
<keyword evidence="8 14" id="KW-0067">ATP-binding</keyword>
<keyword evidence="5" id="KW-0808">Transferase</keyword>
<dbReference type="Pfam" id="PF00069">
    <property type="entry name" value="Pkinase"/>
    <property type="match status" value="1"/>
</dbReference>
<dbReference type="PROSITE" id="PS50176">
    <property type="entry name" value="ARM_REPEAT"/>
    <property type="match status" value="1"/>
</dbReference>
<dbReference type="Gene3D" id="1.10.510.10">
    <property type="entry name" value="Transferase(Phosphotransferase) domain 1"/>
    <property type="match status" value="1"/>
</dbReference>
<name>A0A8K1FFS4_PYTOL</name>
<dbReference type="SUPFAM" id="SSF56112">
    <property type="entry name" value="Protein kinase-like (PK-like)"/>
    <property type="match status" value="1"/>
</dbReference>
<reference evidence="16" key="1">
    <citation type="submission" date="2019-03" db="EMBL/GenBank/DDBJ databases">
        <title>Long read genome sequence of the mycoparasitic Pythium oligandrum ATCC 38472 isolated from sugarbeet rhizosphere.</title>
        <authorList>
            <person name="Gaulin E."/>
        </authorList>
    </citation>
    <scope>NUCLEOTIDE SEQUENCE</scope>
    <source>
        <strain evidence="16">ATCC 38472_TT</strain>
    </source>
</reference>
<keyword evidence="6 14" id="KW-0547">Nucleotide-binding</keyword>
<dbReference type="AlphaFoldDB" id="A0A8K1FFS4"/>